<dbReference type="InterPro" id="IPR008271">
    <property type="entry name" value="Ser/Thr_kinase_AS"/>
</dbReference>
<dbReference type="PROSITE" id="PS50011">
    <property type="entry name" value="PROTEIN_KINASE_DOM"/>
    <property type="match status" value="1"/>
</dbReference>
<dbReference type="GeneID" id="94831483"/>
<dbReference type="VEuPathDB" id="TrichDB:TRFO_12674"/>
<dbReference type="FunFam" id="1.10.510.10:FF:000571">
    <property type="entry name" value="Maternal embryonic leucine zipper kinase"/>
    <property type="match status" value="1"/>
</dbReference>
<evidence type="ECO:0000256" key="6">
    <source>
        <dbReference type="PROSITE-ProRule" id="PRU10141"/>
    </source>
</evidence>
<evidence type="ECO:0000313" key="11">
    <source>
        <dbReference type="Proteomes" id="UP000179807"/>
    </source>
</evidence>
<gene>
    <name evidence="10" type="ORF">TRFO_12674</name>
</gene>
<evidence type="ECO:0000313" key="10">
    <source>
        <dbReference type="EMBL" id="OHT17145.1"/>
    </source>
</evidence>
<keyword evidence="2" id="KW-0808">Transferase</keyword>
<evidence type="ECO:0000256" key="1">
    <source>
        <dbReference type="ARBA" id="ARBA00022527"/>
    </source>
</evidence>
<dbReference type="Proteomes" id="UP000179807">
    <property type="component" value="Unassembled WGS sequence"/>
</dbReference>
<evidence type="ECO:0000256" key="8">
    <source>
        <dbReference type="SAM" id="Phobius"/>
    </source>
</evidence>
<dbReference type="RefSeq" id="XP_068370281.1">
    <property type="nucleotide sequence ID" value="XM_068496779.1"/>
</dbReference>
<proteinExistence type="inferred from homology"/>
<keyword evidence="4 10" id="KW-0418">Kinase</keyword>
<keyword evidence="8" id="KW-0812">Transmembrane</keyword>
<keyword evidence="1 7" id="KW-0723">Serine/threonine-protein kinase</keyword>
<dbReference type="OrthoDB" id="193931at2759"/>
<evidence type="ECO:0000256" key="3">
    <source>
        <dbReference type="ARBA" id="ARBA00022741"/>
    </source>
</evidence>
<feature type="binding site" evidence="6">
    <location>
        <position position="75"/>
    </location>
    <ligand>
        <name>ATP</name>
        <dbReference type="ChEBI" id="CHEBI:30616"/>
    </ligand>
</feature>
<dbReference type="PROSITE" id="PS00107">
    <property type="entry name" value="PROTEIN_KINASE_ATP"/>
    <property type="match status" value="1"/>
</dbReference>
<dbReference type="FunFam" id="3.30.200.20:FF:000003">
    <property type="entry name" value="Non-specific serine/threonine protein kinase"/>
    <property type="match status" value="1"/>
</dbReference>
<feature type="domain" description="Protein kinase" evidence="9">
    <location>
        <begin position="46"/>
        <end position="251"/>
    </location>
</feature>
<dbReference type="GO" id="GO:0005737">
    <property type="term" value="C:cytoplasm"/>
    <property type="evidence" value="ECO:0007669"/>
    <property type="project" value="TreeGrafter"/>
</dbReference>
<keyword evidence="8" id="KW-1133">Transmembrane helix</keyword>
<dbReference type="GO" id="GO:0004674">
    <property type="term" value="F:protein serine/threonine kinase activity"/>
    <property type="evidence" value="ECO:0007669"/>
    <property type="project" value="UniProtKB-KW"/>
</dbReference>
<comment type="similarity">
    <text evidence="7">Belongs to the protein kinase superfamily.</text>
</comment>
<dbReference type="GO" id="GO:0005524">
    <property type="term" value="F:ATP binding"/>
    <property type="evidence" value="ECO:0007669"/>
    <property type="project" value="UniProtKB-UniRule"/>
</dbReference>
<evidence type="ECO:0000256" key="5">
    <source>
        <dbReference type="ARBA" id="ARBA00022840"/>
    </source>
</evidence>
<evidence type="ECO:0000256" key="2">
    <source>
        <dbReference type="ARBA" id="ARBA00022679"/>
    </source>
</evidence>
<dbReference type="SUPFAM" id="SSF56112">
    <property type="entry name" value="Protein kinase-like (PK-like)"/>
    <property type="match status" value="1"/>
</dbReference>
<sequence length="251" mass="28995">MRNLTTSVMTVRNMKNRIFFNMVLNSFGHNRFETSMSLTPKTLGNYTIIGTLGTGTSAKVKLAEHIETHRKVALKILKKNNLESKPEFFSKIQQEISLMSLFDHPHIIRLYEVFESEKHLFLALEYCENGDLFDFLIQGQKLSEEEAMNYFRQLIYALEYLHLHEICHRDLKPENLLLDSHNSLKIGDFGFALWMRDKDSTKSCGSPHYAAPEIIQGRAYSGKKVDIWSAGVILYAMITVCFLMKFGKIEK</sequence>
<reference evidence="10" key="1">
    <citation type="submission" date="2016-10" db="EMBL/GenBank/DDBJ databases">
        <authorList>
            <person name="Benchimol M."/>
            <person name="Almeida L.G."/>
            <person name="Vasconcelos A.T."/>
            <person name="Perreira-Neves A."/>
            <person name="Rosa I.A."/>
            <person name="Tasca T."/>
            <person name="Bogo M.R."/>
            <person name="de Souza W."/>
        </authorList>
    </citation>
    <scope>NUCLEOTIDE SEQUENCE [LARGE SCALE GENOMIC DNA]</scope>
    <source>
        <strain evidence="10">K</strain>
    </source>
</reference>
<evidence type="ECO:0000259" key="9">
    <source>
        <dbReference type="PROSITE" id="PS50011"/>
    </source>
</evidence>
<dbReference type="SMART" id="SM00220">
    <property type="entry name" value="S_TKc"/>
    <property type="match status" value="1"/>
</dbReference>
<protein>
    <submittedName>
        <fullName evidence="10">CAMK family protein kinase</fullName>
    </submittedName>
</protein>
<keyword evidence="5 6" id="KW-0067">ATP-binding</keyword>
<feature type="transmembrane region" description="Helical" evidence="8">
    <location>
        <begin position="227"/>
        <end position="246"/>
    </location>
</feature>
<comment type="caution">
    <text evidence="10">The sequence shown here is derived from an EMBL/GenBank/DDBJ whole genome shotgun (WGS) entry which is preliminary data.</text>
</comment>
<dbReference type="PROSITE" id="PS00108">
    <property type="entry name" value="PROTEIN_KINASE_ST"/>
    <property type="match status" value="1"/>
</dbReference>
<keyword evidence="3 6" id="KW-0547">Nucleotide-binding</keyword>
<dbReference type="PANTHER" id="PTHR24346:SF82">
    <property type="entry name" value="KP78A-RELATED"/>
    <property type="match status" value="1"/>
</dbReference>
<name>A0A1J4L0V0_9EUKA</name>
<dbReference type="PANTHER" id="PTHR24346">
    <property type="entry name" value="MAP/MICROTUBULE AFFINITY-REGULATING KINASE"/>
    <property type="match status" value="1"/>
</dbReference>
<keyword evidence="8" id="KW-0472">Membrane</keyword>
<dbReference type="Gene3D" id="1.10.510.10">
    <property type="entry name" value="Transferase(Phosphotransferase) domain 1"/>
    <property type="match status" value="1"/>
</dbReference>
<dbReference type="InterPro" id="IPR017441">
    <property type="entry name" value="Protein_kinase_ATP_BS"/>
</dbReference>
<keyword evidence="11" id="KW-1185">Reference proteome</keyword>
<dbReference type="GO" id="GO:0035556">
    <property type="term" value="P:intracellular signal transduction"/>
    <property type="evidence" value="ECO:0007669"/>
    <property type="project" value="TreeGrafter"/>
</dbReference>
<dbReference type="InterPro" id="IPR000719">
    <property type="entry name" value="Prot_kinase_dom"/>
</dbReference>
<dbReference type="InterPro" id="IPR011009">
    <property type="entry name" value="Kinase-like_dom_sf"/>
</dbReference>
<dbReference type="AlphaFoldDB" id="A0A1J4L0V0"/>
<dbReference type="EMBL" id="MLAK01000035">
    <property type="protein sequence ID" value="OHT17145.1"/>
    <property type="molecule type" value="Genomic_DNA"/>
</dbReference>
<evidence type="ECO:0000256" key="4">
    <source>
        <dbReference type="ARBA" id="ARBA00022777"/>
    </source>
</evidence>
<organism evidence="10 11">
    <name type="scientific">Tritrichomonas foetus</name>
    <dbReference type="NCBI Taxonomy" id="1144522"/>
    <lineage>
        <taxon>Eukaryota</taxon>
        <taxon>Metamonada</taxon>
        <taxon>Parabasalia</taxon>
        <taxon>Tritrichomonadida</taxon>
        <taxon>Tritrichomonadidae</taxon>
        <taxon>Tritrichomonas</taxon>
    </lineage>
</organism>
<dbReference type="Pfam" id="PF00069">
    <property type="entry name" value="Pkinase"/>
    <property type="match status" value="1"/>
</dbReference>
<accession>A0A1J4L0V0</accession>
<evidence type="ECO:0000256" key="7">
    <source>
        <dbReference type="RuleBase" id="RU000304"/>
    </source>
</evidence>